<keyword evidence="9" id="KW-1185">Reference proteome</keyword>
<gene>
    <name evidence="8" type="ORF">K0O23_15780</name>
</gene>
<keyword evidence="4 7" id="KW-0812">Transmembrane</keyword>
<keyword evidence="5 7" id="KW-1133">Transmembrane helix</keyword>
<evidence type="ECO:0000313" key="8">
    <source>
        <dbReference type="EMBL" id="MBW7468537.1"/>
    </source>
</evidence>
<keyword evidence="3" id="KW-1003">Cell membrane</keyword>
<protein>
    <submittedName>
        <fullName evidence="8">Na+/H+ antiporter subunit E</fullName>
    </submittedName>
</protein>
<comment type="similarity">
    <text evidence="2">Belongs to the CPA3 antiporters (TC 2.A.63) subunit E family.</text>
</comment>
<feature type="transmembrane region" description="Helical" evidence="7">
    <location>
        <begin position="63"/>
        <end position="82"/>
    </location>
</feature>
<evidence type="ECO:0000256" key="4">
    <source>
        <dbReference type="ARBA" id="ARBA00022692"/>
    </source>
</evidence>
<organism evidence="8 9">
    <name type="scientific">Pontibacter aydingkolensis</name>
    <dbReference type="NCBI Taxonomy" id="1911536"/>
    <lineage>
        <taxon>Bacteria</taxon>
        <taxon>Pseudomonadati</taxon>
        <taxon>Bacteroidota</taxon>
        <taxon>Cytophagia</taxon>
        <taxon>Cytophagales</taxon>
        <taxon>Hymenobacteraceae</taxon>
        <taxon>Pontibacter</taxon>
    </lineage>
</organism>
<evidence type="ECO:0000256" key="5">
    <source>
        <dbReference type="ARBA" id="ARBA00022989"/>
    </source>
</evidence>
<dbReference type="PANTHER" id="PTHR34584:SF1">
    <property type="entry name" value="NA(+)_H(+) ANTIPORTER SUBUNIT E1"/>
    <property type="match status" value="1"/>
</dbReference>
<comment type="caution">
    <text evidence="8">The sequence shown here is derived from an EMBL/GenBank/DDBJ whole genome shotgun (WGS) entry which is preliminary data.</text>
</comment>
<keyword evidence="6 7" id="KW-0472">Membrane</keyword>
<dbReference type="Pfam" id="PF01899">
    <property type="entry name" value="MNHE"/>
    <property type="match status" value="1"/>
</dbReference>
<comment type="subcellular location">
    <subcellularLocation>
        <location evidence="1">Cell membrane</location>
        <topology evidence="1">Multi-pass membrane protein</topology>
    </subcellularLocation>
</comment>
<dbReference type="Proteomes" id="UP000813018">
    <property type="component" value="Unassembled WGS sequence"/>
</dbReference>
<proteinExistence type="inferred from homology"/>
<accession>A0ABS7CYE9</accession>
<reference evidence="8 9" key="1">
    <citation type="journal article" date="2016" name="Int. J. Syst. Evol. Microbiol.">
        <title>Pontibacter aydingkolensis sp. nov., isolated from soil of a salt lake.</title>
        <authorList>
            <person name="Osman G."/>
            <person name="Zhang T."/>
            <person name="Lou K."/>
            <person name="Gao Y."/>
            <person name="Chang W."/>
            <person name="Lin Q."/>
            <person name="Yang H.M."/>
            <person name="Huo X.D."/>
            <person name="Wang N."/>
        </authorList>
    </citation>
    <scope>NUCLEOTIDE SEQUENCE [LARGE SCALE GENOMIC DNA]</scope>
    <source>
        <strain evidence="8 9">KACC 19255</strain>
    </source>
</reference>
<evidence type="ECO:0000313" key="9">
    <source>
        <dbReference type="Proteomes" id="UP000813018"/>
    </source>
</evidence>
<evidence type="ECO:0000256" key="3">
    <source>
        <dbReference type="ARBA" id="ARBA00022475"/>
    </source>
</evidence>
<evidence type="ECO:0000256" key="6">
    <source>
        <dbReference type="ARBA" id="ARBA00023136"/>
    </source>
</evidence>
<evidence type="ECO:0000256" key="1">
    <source>
        <dbReference type="ARBA" id="ARBA00004651"/>
    </source>
</evidence>
<dbReference type="InterPro" id="IPR002758">
    <property type="entry name" value="Cation_antiport_E"/>
</dbReference>
<sequence length="165" mass="19303">MKTFYLHSAIAFVSAYLITHQDPPPLPYNAFSTAFVFLVIFWILWSTSWFYNKPYFRKMPKALFFAVFFIKELLVANIKIAYDILTPRYYMRPTVIALPLSVKTDLEITLLACMITLTPGTLSIDVSENRKILYVHALYVKNNDVELLKQYIKNGFERRLLELTT</sequence>
<evidence type="ECO:0000256" key="7">
    <source>
        <dbReference type="SAM" id="Phobius"/>
    </source>
</evidence>
<feature type="transmembrane region" description="Helical" evidence="7">
    <location>
        <begin position="31"/>
        <end position="51"/>
    </location>
</feature>
<dbReference type="EMBL" id="JAHYXK010000016">
    <property type="protein sequence ID" value="MBW7468537.1"/>
    <property type="molecule type" value="Genomic_DNA"/>
</dbReference>
<evidence type="ECO:0000256" key="2">
    <source>
        <dbReference type="ARBA" id="ARBA00006228"/>
    </source>
</evidence>
<name>A0ABS7CYE9_9BACT</name>
<dbReference type="PANTHER" id="PTHR34584">
    <property type="entry name" value="NA(+)/H(+) ANTIPORTER SUBUNIT E1"/>
    <property type="match status" value="1"/>
</dbReference>
<dbReference type="RefSeq" id="WP_219878414.1">
    <property type="nucleotide sequence ID" value="NZ_JAHYXK010000016.1"/>
</dbReference>